<dbReference type="Pfam" id="PF00583">
    <property type="entry name" value="Acetyltransf_1"/>
    <property type="match status" value="1"/>
</dbReference>
<evidence type="ECO:0000313" key="2">
    <source>
        <dbReference type="EMBL" id="MDZ5757742.1"/>
    </source>
</evidence>
<dbReference type="Proteomes" id="UP001290462">
    <property type="component" value="Unassembled WGS sequence"/>
</dbReference>
<dbReference type="RefSeq" id="WP_322808513.1">
    <property type="nucleotide sequence ID" value="NZ_JAVBVO010000002.1"/>
</dbReference>
<accession>A0AAW9K2R7</accession>
<proteinExistence type="predicted"/>
<dbReference type="GO" id="GO:0016747">
    <property type="term" value="F:acyltransferase activity, transferring groups other than amino-acyl groups"/>
    <property type="evidence" value="ECO:0007669"/>
    <property type="project" value="InterPro"/>
</dbReference>
<dbReference type="Gene3D" id="3.40.630.30">
    <property type="match status" value="1"/>
</dbReference>
<sequence length="168" mass="19402">MIGLKKATNKEDAILLNKLAREIWEEYYTAIIGAEQVEYMLTNLQSTEKIYQDIVNGMNYFLINFDGKTVGYTGFQLENDYLFLSKLYVKSTARQHGIGKNVFQQIQDIARENDLLKIQLTVNKYNDKSIAAYKKMEFVTVKEQVADIGGGYIMDDFVMEYSLEDNTK</sequence>
<reference evidence="2" key="1">
    <citation type="submission" date="2023-08" db="EMBL/GenBank/DDBJ databases">
        <title>Genomic characterization of piscicolin 126 produced by Carnobacterium maltaromaticum CM22 strain isolated from salmon (Salmo salar).</title>
        <authorList>
            <person name="Gonzalez-Gragera E."/>
            <person name="Garcia-Lopez J.D."/>
            <person name="Teso-Perez C."/>
            <person name="Gimenez-Hernandez I."/>
            <person name="Peralta-Sanchez J.M."/>
            <person name="Valdivia E."/>
            <person name="Montalban-Lopez M."/>
            <person name="Martin-Platero A.M."/>
            <person name="Banos A."/>
            <person name="Martinez-Bueno M."/>
        </authorList>
    </citation>
    <scope>NUCLEOTIDE SEQUENCE</scope>
    <source>
        <strain evidence="2">CM22</strain>
    </source>
</reference>
<name>A0AAW9K2R7_CARML</name>
<dbReference type="AlphaFoldDB" id="A0AAW9K2R7"/>
<dbReference type="EMBL" id="JAVBVO010000002">
    <property type="protein sequence ID" value="MDZ5757742.1"/>
    <property type="molecule type" value="Genomic_DNA"/>
</dbReference>
<comment type="caution">
    <text evidence="2">The sequence shown here is derived from an EMBL/GenBank/DDBJ whole genome shotgun (WGS) entry which is preliminary data.</text>
</comment>
<dbReference type="SUPFAM" id="SSF55729">
    <property type="entry name" value="Acyl-CoA N-acyltransferases (Nat)"/>
    <property type="match status" value="1"/>
</dbReference>
<dbReference type="CDD" id="cd04301">
    <property type="entry name" value="NAT_SF"/>
    <property type="match status" value="1"/>
</dbReference>
<evidence type="ECO:0000313" key="3">
    <source>
        <dbReference type="Proteomes" id="UP001290462"/>
    </source>
</evidence>
<gene>
    <name evidence="2" type="ORF">RAK27_03640</name>
</gene>
<protein>
    <submittedName>
        <fullName evidence="2">GNAT family N-acetyltransferase</fullName>
    </submittedName>
</protein>
<dbReference type="InterPro" id="IPR016181">
    <property type="entry name" value="Acyl_CoA_acyltransferase"/>
</dbReference>
<organism evidence="2 3">
    <name type="scientific">Carnobacterium maltaromaticum</name>
    <name type="common">Carnobacterium piscicola</name>
    <dbReference type="NCBI Taxonomy" id="2751"/>
    <lineage>
        <taxon>Bacteria</taxon>
        <taxon>Bacillati</taxon>
        <taxon>Bacillota</taxon>
        <taxon>Bacilli</taxon>
        <taxon>Lactobacillales</taxon>
        <taxon>Carnobacteriaceae</taxon>
        <taxon>Carnobacterium</taxon>
    </lineage>
</organism>
<evidence type="ECO:0000259" key="1">
    <source>
        <dbReference type="PROSITE" id="PS51186"/>
    </source>
</evidence>
<dbReference type="PROSITE" id="PS51186">
    <property type="entry name" value="GNAT"/>
    <property type="match status" value="1"/>
</dbReference>
<feature type="domain" description="N-acetyltransferase" evidence="1">
    <location>
        <begin position="2"/>
        <end position="164"/>
    </location>
</feature>
<dbReference type="InterPro" id="IPR000182">
    <property type="entry name" value="GNAT_dom"/>
</dbReference>